<evidence type="ECO:0000313" key="3">
    <source>
        <dbReference type="EMBL" id="KNZ56257.1"/>
    </source>
</evidence>
<feature type="compositionally biased region" description="Basic and acidic residues" evidence="1">
    <location>
        <begin position="894"/>
        <end position="905"/>
    </location>
</feature>
<feature type="compositionally biased region" description="Low complexity" evidence="1">
    <location>
        <begin position="805"/>
        <end position="816"/>
    </location>
</feature>
<accession>A0A0L6V6T7</accession>
<gene>
    <name evidence="3" type="ORF">VP01_2452g2</name>
</gene>
<feature type="compositionally biased region" description="Low complexity" evidence="1">
    <location>
        <begin position="581"/>
        <end position="596"/>
    </location>
</feature>
<dbReference type="AlphaFoldDB" id="A0A0L6V6T7"/>
<evidence type="ECO:0000256" key="1">
    <source>
        <dbReference type="SAM" id="MobiDB-lite"/>
    </source>
</evidence>
<evidence type="ECO:0000256" key="2">
    <source>
        <dbReference type="SAM" id="Phobius"/>
    </source>
</evidence>
<sequence length="1024" mass="111577">MHSSAFIEQKELLEYTTTTMTELANNHNNNTTCPPETNTISPSSIIQISNGEQLTSSNSIHISLIKPSTMESTMGPTDSHNFNQVLQIHYRKTRVQDIKTHISSTWKGKPKTDGIRLIARGRILNDSEAPDKPSPPLPIHVVIRPNAWTEKLPLAPPRPLSAPPTASTHPPIPNTSSISASSSSPLPSSLRPSSNIPNLTNPQGPNEPASLLFRPNLATPPNVSETFSLSTPAQLFNAYFSGLTAYGRIHFIQNIFQAQFKVVERLDFLRQQLHHNHLKLLGISRPSNITDPNQSNTNDKEWKRIEEKLISLLVELKFPHPYSGLAESATSQPLLAEDAPCLPVECSEFKRVEIAGLPYLLYLPESLSHQSLKNGRTGTTSPLKEYQSLQIEINRTLRLESQVQFLILQAQKTQANLNQMDDIISAGLRPNDTPAHDREMQQAQRMFDGLFPPNAFPFPRPPHPHGAGPALGLGLGLGPAVDGLHPPNNFMHPNGPMWQHPMARVRRYEFTINLDSIRRYMAPLLWLSLKLSVLLYIFGRHASYGKLVILIMIALGWVIWEAYTIHQRHDAQARRRDRLQRVQQGPGAPGGAAAPAVDPIQAVLDRGRRRAERERLQLLLRDQRQRGDGVLGMENPDGGAALPLNPQPPPVLAPAQPAQPAAPPAAPEAPMANPPAPRRNPGRGGLRAAAADIRARGGAFPPGTEVRPFRNTSAFSPKYWFNSIAVVGLASEYRELGLHSIGERAMGASNLEYPRWYRYLRNFKTCLVLFIGTLLPEIEKKRRKALEKRARILNLVIADAARDTNNQPRNPQQQPRVAGGPVEANNEDSTTTSAPTVSLPVGESSNAGPETPSKRPETASDGPDTQQTPKALAATALERAGPGSSGQNMTFRRLRFDTQTDDVKGRTSSPGSGMLIDTASSSTKPYTLGKLSTSSAAAAAKSTVAADSNHPDIPVPSSSSAPLSGTSSSAPEQQQSQEAAPIDTATLQSPLTPLDTPQVVGGLDDTDDEEIPGGENEEAGMLLF</sequence>
<dbReference type="EMBL" id="LAVV01007339">
    <property type="protein sequence ID" value="KNZ56257.1"/>
    <property type="molecule type" value="Genomic_DNA"/>
</dbReference>
<dbReference type="InterPro" id="IPR039751">
    <property type="entry name" value="HERPUD1/2"/>
</dbReference>
<reference evidence="3 4" key="1">
    <citation type="submission" date="2015-08" db="EMBL/GenBank/DDBJ databases">
        <title>Next Generation Sequencing and Analysis of the Genome of Puccinia sorghi L Schw, the Causal Agent of Maize Common Rust.</title>
        <authorList>
            <person name="Rochi L."/>
            <person name="Burguener G."/>
            <person name="Darino M."/>
            <person name="Turjanski A."/>
            <person name="Kreff E."/>
            <person name="Dieguez M.J."/>
            <person name="Sacco F."/>
        </authorList>
    </citation>
    <scope>NUCLEOTIDE SEQUENCE [LARGE SCALE GENOMIC DNA]</scope>
    <source>
        <strain evidence="3 4">RO10H11247</strain>
    </source>
</reference>
<name>A0A0L6V6T7_9BASI</name>
<feature type="region of interest" description="Disordered" evidence="1">
    <location>
        <begin position="576"/>
        <end position="599"/>
    </location>
</feature>
<feature type="compositionally biased region" description="Low complexity" evidence="1">
    <location>
        <begin position="163"/>
        <end position="199"/>
    </location>
</feature>
<feature type="region of interest" description="Disordered" evidence="1">
    <location>
        <begin position="627"/>
        <end position="686"/>
    </location>
</feature>
<evidence type="ECO:0008006" key="5">
    <source>
        <dbReference type="Google" id="ProtNLM"/>
    </source>
</evidence>
<feature type="region of interest" description="Disordered" evidence="1">
    <location>
        <begin position="803"/>
        <end position="924"/>
    </location>
</feature>
<dbReference type="OrthoDB" id="21589at2759"/>
<dbReference type="InterPro" id="IPR029071">
    <property type="entry name" value="Ubiquitin-like_domsf"/>
</dbReference>
<feature type="compositionally biased region" description="Polar residues" evidence="1">
    <location>
        <begin position="827"/>
        <end position="836"/>
    </location>
</feature>
<proteinExistence type="predicted"/>
<feature type="region of interest" description="Disordered" evidence="1">
    <location>
        <begin position="940"/>
        <end position="1024"/>
    </location>
</feature>
<dbReference type="SUPFAM" id="SSF54236">
    <property type="entry name" value="Ubiquitin-like"/>
    <property type="match status" value="1"/>
</dbReference>
<comment type="caution">
    <text evidence="3">The sequence shown here is derived from an EMBL/GenBank/DDBJ whole genome shotgun (WGS) entry which is preliminary data.</text>
</comment>
<feature type="region of interest" description="Disordered" evidence="1">
    <location>
        <begin position="154"/>
        <end position="216"/>
    </location>
</feature>
<organism evidence="3 4">
    <name type="scientific">Puccinia sorghi</name>
    <dbReference type="NCBI Taxonomy" id="27349"/>
    <lineage>
        <taxon>Eukaryota</taxon>
        <taxon>Fungi</taxon>
        <taxon>Dikarya</taxon>
        <taxon>Basidiomycota</taxon>
        <taxon>Pucciniomycotina</taxon>
        <taxon>Pucciniomycetes</taxon>
        <taxon>Pucciniales</taxon>
        <taxon>Pucciniaceae</taxon>
        <taxon>Puccinia</taxon>
    </lineage>
</organism>
<dbReference type="GO" id="GO:0030968">
    <property type="term" value="P:endoplasmic reticulum unfolded protein response"/>
    <property type="evidence" value="ECO:0007669"/>
    <property type="project" value="TreeGrafter"/>
</dbReference>
<feature type="transmembrane region" description="Helical" evidence="2">
    <location>
        <begin position="547"/>
        <end position="566"/>
    </location>
</feature>
<evidence type="ECO:0000313" key="4">
    <source>
        <dbReference type="Proteomes" id="UP000037035"/>
    </source>
</evidence>
<keyword evidence="2" id="KW-0472">Membrane</keyword>
<dbReference type="PANTHER" id="PTHR12943:SF27">
    <property type="entry name" value="HOMOCYSTEINE-INDUCED ENDOPLASMIC RETICULUM PROTEIN, ISOFORM A"/>
    <property type="match status" value="1"/>
</dbReference>
<protein>
    <recommendedName>
        <fullName evidence="5">Ubiquitin-like domain-containing protein</fullName>
    </recommendedName>
</protein>
<keyword evidence="2" id="KW-0812">Transmembrane</keyword>
<dbReference type="Gene3D" id="3.10.20.90">
    <property type="entry name" value="Phosphatidylinositol 3-kinase Catalytic Subunit, Chain A, domain 1"/>
    <property type="match status" value="1"/>
</dbReference>
<feature type="compositionally biased region" description="Acidic residues" evidence="1">
    <location>
        <begin position="1004"/>
        <end position="1018"/>
    </location>
</feature>
<keyword evidence="4" id="KW-1185">Reference proteome</keyword>
<dbReference type="VEuPathDB" id="FungiDB:VP01_2452g2"/>
<dbReference type="Proteomes" id="UP000037035">
    <property type="component" value="Unassembled WGS sequence"/>
</dbReference>
<feature type="transmembrane region" description="Helical" evidence="2">
    <location>
        <begin position="520"/>
        <end position="538"/>
    </location>
</feature>
<feature type="compositionally biased region" description="Low complexity" evidence="1">
    <location>
        <begin position="955"/>
        <end position="981"/>
    </location>
</feature>
<keyword evidence="2" id="KW-1133">Transmembrane helix</keyword>
<dbReference type="PANTHER" id="PTHR12943">
    <property type="entry name" value="HOMOCYSTEINE-RESPONSIVE ENDOPLASMIC RETICULUM-RESIDENT UNIQUITIN-LIKE DOMAIN HERPUD PROTEIN FAMILY MEMBER"/>
    <property type="match status" value="1"/>
</dbReference>
<dbReference type="STRING" id="27349.A0A0L6V6T7"/>
<feature type="compositionally biased region" description="Pro residues" evidence="1">
    <location>
        <begin position="660"/>
        <end position="678"/>
    </location>
</feature>